<evidence type="ECO:0000256" key="1">
    <source>
        <dbReference type="ARBA" id="ARBA00009986"/>
    </source>
</evidence>
<dbReference type="InterPro" id="IPR015590">
    <property type="entry name" value="Aldehyde_DH_dom"/>
</dbReference>
<dbReference type="EC" id="1.2.1.19" evidence="6"/>
<protein>
    <submittedName>
        <fullName evidence="6">Aminobutyraldehyde dehydrogenase</fullName>
        <ecNumber evidence="6">1.2.1.19</ecNumber>
    </submittedName>
</protein>
<dbReference type="Gene3D" id="3.40.605.10">
    <property type="entry name" value="Aldehyde Dehydrogenase, Chain A, domain 1"/>
    <property type="match status" value="1"/>
</dbReference>
<dbReference type="PROSITE" id="PS00070">
    <property type="entry name" value="ALDEHYDE_DEHYDR_CYS"/>
    <property type="match status" value="1"/>
</dbReference>
<dbReference type="Pfam" id="PF00171">
    <property type="entry name" value="Aldedh"/>
    <property type="match status" value="1"/>
</dbReference>
<dbReference type="InterPro" id="IPR016162">
    <property type="entry name" value="Ald_DH_N"/>
</dbReference>
<feature type="active site" evidence="3">
    <location>
        <position position="267"/>
    </location>
</feature>
<dbReference type="FunFam" id="3.40.605.10:FF:000001">
    <property type="entry name" value="Aldehyde dehydrogenase 1"/>
    <property type="match status" value="1"/>
</dbReference>
<sequence length="511" mass="55087">MPVNLHALSVQAPIEVFMTPRYRMLIGSELVPAVEGLWQSIINPSTEEIIAEVPQANAVDVDLAVQAAQKAFPAWSTLSPGERSHYLWQLAQGLEKYSDELIQLESTNAGKPIKLVSNGDVPFAIDNLKYFAGQARVIEGLGTGEVVGGYTSTIRREPIGVIGSIAPWNYPIMMAIWKIAPALAAGNTVVLKPAPQTPLTSLKIGEIAQEIGLPPGVLNIVTGGGPEVGEPLVIHPQARMISFTGSTATGKRIMGLAAHKMARVHLELGGKAPLIVLADADIEAAARGAVVGSYVNTGQDCTAVTRILVERPHYHHFLDRFTELSKEVRIGDISSESTDMGPLVSADQKERVAGFVDRAQAAGIKLHYQGTVPDGPGFYYPPTIFVEAPTDSEIMQEEVFGPVVVINPVDSVDEAIAVANDIRYGLAASVWTKNIHQAWKVAAALQFGTVWVNDHLPLCAEMPHGGFKESGFGKDLSRYAFEEYTIAKHVMFDLSGEAEKGWHFSVFGDPQ</sequence>
<proteinExistence type="inferred from homology"/>
<dbReference type="PROSITE" id="PS00687">
    <property type="entry name" value="ALDEHYDE_DEHYDR_GLU"/>
    <property type="match status" value="1"/>
</dbReference>
<dbReference type="InterPro" id="IPR016163">
    <property type="entry name" value="Ald_DH_C"/>
</dbReference>
<evidence type="ECO:0000256" key="2">
    <source>
        <dbReference type="ARBA" id="ARBA00023002"/>
    </source>
</evidence>
<dbReference type="AlphaFoldDB" id="A0AAE4FRT3"/>
<reference evidence="7" key="1">
    <citation type="submission" date="2023-07" db="EMBL/GenBank/DDBJ databases">
        <authorList>
            <person name="Luz R."/>
            <person name="Cordeiro R."/>
            <person name="Fonseca A."/>
            <person name="Goncalves V."/>
        </authorList>
    </citation>
    <scope>NUCLEOTIDE SEQUENCE [LARGE SCALE GENOMIC DNA]</scope>
    <source>
        <strain evidence="7">BACA0444</strain>
    </source>
</reference>
<dbReference type="RefSeq" id="WP_322877789.1">
    <property type="nucleotide sequence ID" value="NZ_JAVMIP010000004.1"/>
</dbReference>
<dbReference type="NCBIfam" id="NF010000">
    <property type="entry name" value="PRK13473.1"/>
    <property type="match status" value="1"/>
</dbReference>
<feature type="domain" description="Aldehyde dehydrogenase" evidence="5">
    <location>
        <begin position="40"/>
        <end position="490"/>
    </location>
</feature>
<dbReference type="FunFam" id="3.40.309.10:FF:000009">
    <property type="entry name" value="Aldehyde dehydrogenase A"/>
    <property type="match status" value="1"/>
</dbReference>
<accession>A0AAE4FRT3</accession>
<evidence type="ECO:0000256" key="4">
    <source>
        <dbReference type="RuleBase" id="RU003345"/>
    </source>
</evidence>
<organism evidence="6 7">
    <name type="scientific">Pseudocalidococcus azoricus BACA0444</name>
    <dbReference type="NCBI Taxonomy" id="2918990"/>
    <lineage>
        <taxon>Bacteria</taxon>
        <taxon>Bacillati</taxon>
        <taxon>Cyanobacteriota</taxon>
        <taxon>Cyanophyceae</taxon>
        <taxon>Acaryochloridales</taxon>
        <taxon>Thermosynechococcaceae</taxon>
        <taxon>Pseudocalidococcus</taxon>
        <taxon>Pseudocalidococcus azoricus</taxon>
    </lineage>
</organism>
<dbReference type="InterPro" id="IPR029510">
    <property type="entry name" value="Ald_DH_CS_GLU"/>
</dbReference>
<dbReference type="EMBL" id="JAVMIP010000004">
    <property type="protein sequence ID" value="MDS3860514.1"/>
    <property type="molecule type" value="Genomic_DNA"/>
</dbReference>
<comment type="caution">
    <text evidence="6">The sequence shown here is derived from an EMBL/GenBank/DDBJ whole genome shotgun (WGS) entry which is preliminary data.</text>
</comment>
<dbReference type="InterPro" id="IPR016160">
    <property type="entry name" value="Ald_DH_CS_CYS"/>
</dbReference>
<name>A0AAE4FRT3_9CYAN</name>
<keyword evidence="7" id="KW-1185">Reference proteome</keyword>
<dbReference type="InterPro" id="IPR016161">
    <property type="entry name" value="Ald_DH/histidinol_DH"/>
</dbReference>
<evidence type="ECO:0000313" key="6">
    <source>
        <dbReference type="EMBL" id="MDS3860514.1"/>
    </source>
</evidence>
<keyword evidence="2 4" id="KW-0560">Oxidoreductase</keyword>
<dbReference type="Gene3D" id="3.40.309.10">
    <property type="entry name" value="Aldehyde Dehydrogenase, Chain A, domain 2"/>
    <property type="match status" value="1"/>
</dbReference>
<gene>
    <name evidence="6" type="ORF">RIF25_06790</name>
</gene>
<evidence type="ECO:0000313" key="7">
    <source>
        <dbReference type="Proteomes" id="UP001268256"/>
    </source>
</evidence>
<dbReference type="GO" id="GO:0019145">
    <property type="term" value="F:aminobutyraldehyde dehydrogenase (NAD+) activity"/>
    <property type="evidence" value="ECO:0007669"/>
    <property type="project" value="UniProtKB-EC"/>
</dbReference>
<dbReference type="SUPFAM" id="SSF53720">
    <property type="entry name" value="ALDH-like"/>
    <property type="match status" value="1"/>
</dbReference>
<dbReference type="PANTHER" id="PTHR11699">
    <property type="entry name" value="ALDEHYDE DEHYDROGENASE-RELATED"/>
    <property type="match status" value="1"/>
</dbReference>
<comment type="similarity">
    <text evidence="1 4">Belongs to the aldehyde dehydrogenase family.</text>
</comment>
<evidence type="ECO:0000259" key="5">
    <source>
        <dbReference type="Pfam" id="PF00171"/>
    </source>
</evidence>
<dbReference type="Proteomes" id="UP001268256">
    <property type="component" value="Unassembled WGS sequence"/>
</dbReference>
<evidence type="ECO:0000256" key="3">
    <source>
        <dbReference type="PROSITE-ProRule" id="PRU10007"/>
    </source>
</evidence>